<protein>
    <recommendedName>
        <fullName evidence="3">MIF4G domain-containing protein</fullName>
    </recommendedName>
</protein>
<dbReference type="EMBL" id="MN740583">
    <property type="protein sequence ID" value="QHU35083.1"/>
    <property type="molecule type" value="Genomic_DNA"/>
</dbReference>
<dbReference type="GO" id="GO:0016281">
    <property type="term" value="C:eukaryotic translation initiation factor 4F complex"/>
    <property type="evidence" value="ECO:0007669"/>
    <property type="project" value="TreeGrafter"/>
</dbReference>
<dbReference type="InterPro" id="IPR016024">
    <property type="entry name" value="ARM-type_fold"/>
</dbReference>
<dbReference type="GO" id="GO:0003729">
    <property type="term" value="F:mRNA binding"/>
    <property type="evidence" value="ECO:0007669"/>
    <property type="project" value="TreeGrafter"/>
</dbReference>
<keyword evidence="1" id="KW-0396">Initiation factor</keyword>
<evidence type="ECO:0000256" key="2">
    <source>
        <dbReference type="ARBA" id="ARBA00022917"/>
    </source>
</evidence>
<evidence type="ECO:0000259" key="3">
    <source>
        <dbReference type="SMART" id="SM00543"/>
    </source>
</evidence>
<name>A0A6C0LXP2_9ZZZZ</name>
<dbReference type="PANTHER" id="PTHR23253:SF9">
    <property type="entry name" value="EUKARYOTIC TRANSLATION INITIATION FACTOR 4 GAMMA 2"/>
    <property type="match status" value="1"/>
</dbReference>
<dbReference type="GO" id="GO:0003743">
    <property type="term" value="F:translation initiation factor activity"/>
    <property type="evidence" value="ECO:0007669"/>
    <property type="project" value="UniProtKB-KW"/>
</dbReference>
<dbReference type="SUPFAM" id="SSF48371">
    <property type="entry name" value="ARM repeat"/>
    <property type="match status" value="1"/>
</dbReference>
<evidence type="ECO:0000313" key="4">
    <source>
        <dbReference type="EMBL" id="QHU35083.1"/>
    </source>
</evidence>
<reference evidence="4" key="1">
    <citation type="journal article" date="2020" name="Nature">
        <title>Giant virus diversity and host interactions through global metagenomics.</title>
        <authorList>
            <person name="Schulz F."/>
            <person name="Roux S."/>
            <person name="Paez-Espino D."/>
            <person name="Jungbluth S."/>
            <person name="Walsh D.A."/>
            <person name="Denef V.J."/>
            <person name="McMahon K.D."/>
            <person name="Konstantinidis K.T."/>
            <person name="Eloe-Fadrosh E.A."/>
            <person name="Kyrpides N.C."/>
            <person name="Woyke T."/>
        </authorList>
    </citation>
    <scope>NUCLEOTIDE SEQUENCE</scope>
    <source>
        <strain evidence="4">GVMAG-S-1017745-26</strain>
    </source>
</reference>
<evidence type="ECO:0000256" key="1">
    <source>
        <dbReference type="ARBA" id="ARBA00022540"/>
    </source>
</evidence>
<dbReference type="PANTHER" id="PTHR23253">
    <property type="entry name" value="EUKARYOTIC TRANSLATION INITIATION FACTOR 4 GAMMA"/>
    <property type="match status" value="1"/>
</dbReference>
<keyword evidence="2" id="KW-0648">Protein biosynthesis</keyword>
<dbReference type="Pfam" id="PF02854">
    <property type="entry name" value="MIF4G"/>
    <property type="match status" value="1"/>
</dbReference>
<dbReference type="InterPro" id="IPR003890">
    <property type="entry name" value="MIF4G-like_typ-3"/>
</dbReference>
<organism evidence="4">
    <name type="scientific">viral metagenome</name>
    <dbReference type="NCBI Taxonomy" id="1070528"/>
    <lineage>
        <taxon>unclassified sequences</taxon>
        <taxon>metagenomes</taxon>
        <taxon>organismal metagenomes</taxon>
    </lineage>
</organism>
<dbReference type="SMART" id="SM00543">
    <property type="entry name" value="MIF4G"/>
    <property type="match status" value="1"/>
</dbReference>
<accession>A0A6C0LXP2</accession>
<proteinExistence type="predicted"/>
<feature type="domain" description="MIF4G" evidence="3">
    <location>
        <begin position="83"/>
        <end position="298"/>
    </location>
</feature>
<dbReference type="AlphaFoldDB" id="A0A6C0LXP2"/>
<dbReference type="Gene3D" id="1.25.40.180">
    <property type="match status" value="1"/>
</dbReference>
<sequence>MMDNQPTSFISYTPEEIRSLGETIVEILDQEILDVLSEIKKNNRFIRRKSPVKLKYHLENSASTAWRKEKESGNQLSGIYLFNEQMNSNLNKISVSNFDIIQDNIIKILKENIGEEYQESCLNILFDKSVNESNFGILYSRLCEGIINIYGEGFRKTIKNRCDLFYNENIVKIFIKQDDISYDELCRINKEKSKLIGSFVFMGGLYINSIIEYDFIIKYFNILIDALSDDTNSEHYEKYIECLVNFISSIGETMERELGENFNIIILDKINEIRNNRSRFKPRSRFLIMDLLDLHKNNWKKD</sequence>